<keyword evidence="2" id="KW-1185">Reference proteome</keyword>
<gene>
    <name evidence="1" type="ORF">GWA01_09450</name>
</gene>
<accession>A0A511AY97</accession>
<dbReference type="EMBL" id="BJUZ01000001">
    <property type="protein sequence ID" value="GEK93175.1"/>
    <property type="molecule type" value="Genomic_DNA"/>
</dbReference>
<name>A0A511AY97_9PROT</name>
<dbReference type="Proteomes" id="UP000321230">
    <property type="component" value="Unassembled WGS sequence"/>
</dbReference>
<evidence type="ECO:0000313" key="2">
    <source>
        <dbReference type="Proteomes" id="UP000321230"/>
    </source>
</evidence>
<sequence length="44" mass="4766">MLAMIEAPPEQRERTKPTDAEIAAVVRSARMARQALSNGAEELG</sequence>
<reference evidence="1 2" key="1">
    <citation type="submission" date="2019-07" db="EMBL/GenBank/DDBJ databases">
        <title>Whole genome shotgun sequence of Gluconobacter wancherniae NBRC 103581.</title>
        <authorList>
            <person name="Hosoyama A."/>
            <person name="Uohara A."/>
            <person name="Ohji S."/>
            <person name="Ichikawa N."/>
        </authorList>
    </citation>
    <scope>NUCLEOTIDE SEQUENCE [LARGE SCALE GENOMIC DNA]</scope>
    <source>
        <strain evidence="1 2">NBRC 103581</strain>
    </source>
</reference>
<protein>
    <submittedName>
        <fullName evidence="1">Uncharacterized protein</fullName>
    </submittedName>
</protein>
<organism evidence="1 2">
    <name type="scientific">Gluconobacter wancherniae NBRC 103581</name>
    <dbReference type="NCBI Taxonomy" id="656744"/>
    <lineage>
        <taxon>Bacteria</taxon>
        <taxon>Pseudomonadati</taxon>
        <taxon>Pseudomonadota</taxon>
        <taxon>Alphaproteobacteria</taxon>
        <taxon>Acetobacterales</taxon>
        <taxon>Acetobacteraceae</taxon>
        <taxon>Gluconobacter</taxon>
    </lineage>
</organism>
<proteinExistence type="predicted"/>
<dbReference type="AlphaFoldDB" id="A0A511AY97"/>
<evidence type="ECO:0000313" key="1">
    <source>
        <dbReference type="EMBL" id="GEK93175.1"/>
    </source>
</evidence>
<comment type="caution">
    <text evidence="1">The sequence shown here is derived from an EMBL/GenBank/DDBJ whole genome shotgun (WGS) entry which is preliminary data.</text>
</comment>